<gene>
    <name evidence="10" type="ORF">GCM10017577_34950</name>
</gene>
<evidence type="ECO:0000256" key="8">
    <source>
        <dbReference type="SAM" id="MobiDB-lite"/>
    </source>
</evidence>
<keyword evidence="11" id="KW-1185">Reference proteome</keyword>
<feature type="transmembrane region" description="Helical" evidence="7">
    <location>
        <begin position="164"/>
        <end position="187"/>
    </location>
</feature>
<feature type="transmembrane region" description="Helical" evidence="7">
    <location>
        <begin position="207"/>
        <end position="227"/>
    </location>
</feature>
<keyword evidence="6 7" id="KW-0472">Membrane</keyword>
<keyword evidence="5 7" id="KW-1133">Transmembrane helix</keyword>
<dbReference type="Pfam" id="PF19300">
    <property type="entry name" value="BPD_transp_1_N"/>
    <property type="match status" value="1"/>
</dbReference>
<dbReference type="InterPro" id="IPR035906">
    <property type="entry name" value="MetI-like_sf"/>
</dbReference>
<dbReference type="RefSeq" id="WP_051737412.1">
    <property type="nucleotide sequence ID" value="NZ_BAAAUZ010000077.1"/>
</dbReference>
<sequence length="344" mass="35844">MSTAPPVTAAPVPLQPQRDGAARPPGRRAAAARTLALRAGAFLATLVLATFVAFWLIKLVPGDPATAIAGENATPERLAEIRAQLGLDKPLLAQYGSWAAGVVHGDFGTSLYSGQSVAGLLAQRLPVTLSLVFCSLLLAVVVGVAAGIVGAVRNKRPEGRVVTGAATLGIAVPNFWLGLVLVTVFAIWNPWFPATGFSRAGDGAGEFLRFAVLPTLALGAAGVAEVARQLRGALLEVFTADYIRMARAKGISGTALLVRHALRNAGVPVVTVLGLLINRLVGGTVVVEVVFAIPGMGTLVVDAVKQRDYPVIQAVVLVMAVIVLVANAIVEILYRRIDPRIRLS</sequence>
<dbReference type="GO" id="GO:0005886">
    <property type="term" value="C:plasma membrane"/>
    <property type="evidence" value="ECO:0007669"/>
    <property type="project" value="UniProtKB-SubCell"/>
</dbReference>
<keyword evidence="2 7" id="KW-0813">Transport</keyword>
<evidence type="ECO:0000313" key="10">
    <source>
        <dbReference type="EMBL" id="GLL12354.1"/>
    </source>
</evidence>
<feature type="region of interest" description="Disordered" evidence="8">
    <location>
        <begin position="1"/>
        <end position="27"/>
    </location>
</feature>
<comment type="similarity">
    <text evidence="7">Belongs to the binding-protein-dependent transport system permease family.</text>
</comment>
<dbReference type="Pfam" id="PF00528">
    <property type="entry name" value="BPD_transp_1"/>
    <property type="match status" value="1"/>
</dbReference>
<feature type="transmembrane region" description="Helical" evidence="7">
    <location>
        <begin position="311"/>
        <end position="334"/>
    </location>
</feature>
<organism evidence="10 11">
    <name type="scientific">Pseudonocardia halophobica</name>
    <dbReference type="NCBI Taxonomy" id="29401"/>
    <lineage>
        <taxon>Bacteria</taxon>
        <taxon>Bacillati</taxon>
        <taxon>Actinomycetota</taxon>
        <taxon>Actinomycetes</taxon>
        <taxon>Pseudonocardiales</taxon>
        <taxon>Pseudonocardiaceae</taxon>
        <taxon>Pseudonocardia</taxon>
    </lineage>
</organism>
<evidence type="ECO:0000256" key="6">
    <source>
        <dbReference type="ARBA" id="ARBA00023136"/>
    </source>
</evidence>
<dbReference type="PANTHER" id="PTHR43163">
    <property type="entry name" value="DIPEPTIDE TRANSPORT SYSTEM PERMEASE PROTEIN DPPB-RELATED"/>
    <property type="match status" value="1"/>
</dbReference>
<dbReference type="Proteomes" id="UP001143463">
    <property type="component" value="Unassembled WGS sequence"/>
</dbReference>
<name>A0A9W6L785_9PSEU</name>
<reference evidence="10" key="1">
    <citation type="journal article" date="2014" name="Int. J. Syst. Evol. Microbiol.">
        <title>Complete genome sequence of Corynebacterium casei LMG S-19264T (=DSM 44701T), isolated from a smear-ripened cheese.</title>
        <authorList>
            <consortium name="US DOE Joint Genome Institute (JGI-PGF)"/>
            <person name="Walter F."/>
            <person name="Albersmeier A."/>
            <person name="Kalinowski J."/>
            <person name="Ruckert C."/>
        </authorList>
    </citation>
    <scope>NUCLEOTIDE SEQUENCE</scope>
    <source>
        <strain evidence="10">VKM Ac-1069</strain>
    </source>
</reference>
<dbReference type="Gene3D" id="1.10.3720.10">
    <property type="entry name" value="MetI-like"/>
    <property type="match status" value="1"/>
</dbReference>
<dbReference type="GO" id="GO:0055085">
    <property type="term" value="P:transmembrane transport"/>
    <property type="evidence" value="ECO:0007669"/>
    <property type="project" value="InterPro"/>
</dbReference>
<feature type="transmembrane region" description="Helical" evidence="7">
    <location>
        <begin position="269"/>
        <end position="291"/>
    </location>
</feature>
<reference evidence="10" key="2">
    <citation type="submission" date="2023-01" db="EMBL/GenBank/DDBJ databases">
        <authorList>
            <person name="Sun Q."/>
            <person name="Evtushenko L."/>
        </authorList>
    </citation>
    <scope>NUCLEOTIDE SEQUENCE</scope>
    <source>
        <strain evidence="10">VKM Ac-1069</strain>
    </source>
</reference>
<dbReference type="EMBL" id="BSFQ01000013">
    <property type="protein sequence ID" value="GLL12354.1"/>
    <property type="molecule type" value="Genomic_DNA"/>
</dbReference>
<protein>
    <submittedName>
        <fullName evidence="10">Peptide ABC transporter</fullName>
    </submittedName>
</protein>
<evidence type="ECO:0000259" key="9">
    <source>
        <dbReference type="PROSITE" id="PS50928"/>
    </source>
</evidence>
<feature type="transmembrane region" description="Helical" evidence="7">
    <location>
        <begin position="129"/>
        <end position="152"/>
    </location>
</feature>
<comment type="subcellular location">
    <subcellularLocation>
        <location evidence="1 7">Cell membrane</location>
        <topology evidence="1 7">Multi-pass membrane protein</topology>
    </subcellularLocation>
</comment>
<evidence type="ECO:0000256" key="5">
    <source>
        <dbReference type="ARBA" id="ARBA00022989"/>
    </source>
</evidence>
<feature type="domain" description="ABC transmembrane type-1" evidence="9">
    <location>
        <begin position="125"/>
        <end position="330"/>
    </location>
</feature>
<evidence type="ECO:0000256" key="4">
    <source>
        <dbReference type="ARBA" id="ARBA00022692"/>
    </source>
</evidence>
<feature type="compositionally biased region" description="Low complexity" evidence="8">
    <location>
        <begin position="1"/>
        <end position="12"/>
    </location>
</feature>
<proteinExistence type="inferred from homology"/>
<dbReference type="InterPro" id="IPR045621">
    <property type="entry name" value="BPD_transp_1_N"/>
</dbReference>
<dbReference type="CDD" id="cd06261">
    <property type="entry name" value="TM_PBP2"/>
    <property type="match status" value="1"/>
</dbReference>
<keyword evidence="4 7" id="KW-0812">Transmembrane</keyword>
<dbReference type="SUPFAM" id="SSF161098">
    <property type="entry name" value="MetI-like"/>
    <property type="match status" value="1"/>
</dbReference>
<evidence type="ECO:0000256" key="3">
    <source>
        <dbReference type="ARBA" id="ARBA00022475"/>
    </source>
</evidence>
<evidence type="ECO:0000256" key="7">
    <source>
        <dbReference type="RuleBase" id="RU363032"/>
    </source>
</evidence>
<evidence type="ECO:0000313" key="11">
    <source>
        <dbReference type="Proteomes" id="UP001143463"/>
    </source>
</evidence>
<dbReference type="PROSITE" id="PS50928">
    <property type="entry name" value="ABC_TM1"/>
    <property type="match status" value="1"/>
</dbReference>
<dbReference type="PANTHER" id="PTHR43163:SF3">
    <property type="entry name" value="PEPTIDE ABC TRANSPORTER PERMEASE PROTEIN"/>
    <property type="match status" value="1"/>
</dbReference>
<evidence type="ECO:0000256" key="1">
    <source>
        <dbReference type="ARBA" id="ARBA00004651"/>
    </source>
</evidence>
<evidence type="ECO:0000256" key="2">
    <source>
        <dbReference type="ARBA" id="ARBA00022448"/>
    </source>
</evidence>
<dbReference type="InterPro" id="IPR000515">
    <property type="entry name" value="MetI-like"/>
</dbReference>
<feature type="transmembrane region" description="Helical" evidence="7">
    <location>
        <begin position="35"/>
        <end position="57"/>
    </location>
</feature>
<dbReference type="AlphaFoldDB" id="A0A9W6L785"/>
<keyword evidence="3" id="KW-1003">Cell membrane</keyword>
<accession>A0A9W6L785</accession>
<comment type="caution">
    <text evidence="10">The sequence shown here is derived from an EMBL/GenBank/DDBJ whole genome shotgun (WGS) entry which is preliminary data.</text>
</comment>